<dbReference type="InterPro" id="IPR027057">
    <property type="entry name" value="CAXX_Prtase_1"/>
</dbReference>
<feature type="transmembrane region" description="Helical" evidence="9">
    <location>
        <begin position="50"/>
        <end position="72"/>
    </location>
</feature>
<evidence type="ECO:0000256" key="7">
    <source>
        <dbReference type="PIRSR" id="PIRSR627057-2"/>
    </source>
</evidence>
<feature type="domain" description="Peptidase M48" evidence="10">
    <location>
        <begin position="199"/>
        <end position="397"/>
    </location>
</feature>
<dbReference type="EMBL" id="SPQQ01000003">
    <property type="protein sequence ID" value="TGE38465.1"/>
    <property type="molecule type" value="Genomic_DNA"/>
</dbReference>
<organism evidence="12 13">
    <name type="scientific">Desulfosporosinus fructosivorans</name>
    <dbReference type="NCBI Taxonomy" id="2018669"/>
    <lineage>
        <taxon>Bacteria</taxon>
        <taxon>Bacillati</taxon>
        <taxon>Bacillota</taxon>
        <taxon>Clostridia</taxon>
        <taxon>Eubacteriales</taxon>
        <taxon>Desulfitobacteriaceae</taxon>
        <taxon>Desulfosporosinus</taxon>
    </lineage>
</organism>
<keyword evidence="9" id="KW-1133">Transmembrane helix</keyword>
<reference evidence="12 13" key="1">
    <citation type="submission" date="2019-03" db="EMBL/GenBank/DDBJ databases">
        <title>Draft Genome Sequence of Desulfosporosinus fructosivorans Strain 63.6F, Isolated from Marine Sediment in the Baltic Sea.</title>
        <authorList>
            <person name="Hausmann B."/>
            <person name="Vandieken V."/>
            <person name="Pjevac P."/>
            <person name="Schreck K."/>
            <person name="Herbold C.W."/>
            <person name="Loy A."/>
        </authorList>
    </citation>
    <scope>NUCLEOTIDE SEQUENCE [LARGE SCALE GENOMIC DNA]</scope>
    <source>
        <strain evidence="12 13">63.6F</strain>
    </source>
</reference>
<keyword evidence="5 8" id="KW-0482">Metalloprotease</keyword>
<feature type="transmembrane region" description="Helical" evidence="9">
    <location>
        <begin position="143"/>
        <end position="160"/>
    </location>
</feature>
<dbReference type="GO" id="GO:0046872">
    <property type="term" value="F:metal ion binding"/>
    <property type="evidence" value="ECO:0007669"/>
    <property type="project" value="UniProtKB-KW"/>
</dbReference>
<dbReference type="InterPro" id="IPR001915">
    <property type="entry name" value="Peptidase_M48"/>
</dbReference>
<proteinExistence type="inferred from homology"/>
<evidence type="ECO:0000259" key="11">
    <source>
        <dbReference type="Pfam" id="PF16491"/>
    </source>
</evidence>
<evidence type="ECO:0000256" key="3">
    <source>
        <dbReference type="ARBA" id="ARBA00022801"/>
    </source>
</evidence>
<feature type="active site" evidence="6">
    <location>
        <position position="270"/>
    </location>
</feature>
<evidence type="ECO:0000256" key="9">
    <source>
        <dbReference type="SAM" id="Phobius"/>
    </source>
</evidence>
<keyword evidence="9" id="KW-0472">Membrane</keyword>
<evidence type="ECO:0000313" key="13">
    <source>
        <dbReference type="Proteomes" id="UP000298460"/>
    </source>
</evidence>
<feature type="binding site" evidence="7">
    <location>
        <position position="342"/>
    </location>
    <ligand>
        <name>Zn(2+)</name>
        <dbReference type="ChEBI" id="CHEBI:29105"/>
        <note>catalytic</note>
    </ligand>
</feature>
<evidence type="ECO:0000256" key="1">
    <source>
        <dbReference type="ARBA" id="ARBA00022670"/>
    </source>
</evidence>
<evidence type="ECO:0000259" key="10">
    <source>
        <dbReference type="Pfam" id="PF01435"/>
    </source>
</evidence>
<feature type="binding site" evidence="7">
    <location>
        <position position="273"/>
    </location>
    <ligand>
        <name>Zn(2+)</name>
        <dbReference type="ChEBI" id="CHEBI:29105"/>
        <note>catalytic</note>
    </ligand>
</feature>
<dbReference type="GO" id="GO:0071586">
    <property type="term" value="P:CAAX-box protein processing"/>
    <property type="evidence" value="ECO:0007669"/>
    <property type="project" value="InterPro"/>
</dbReference>
<keyword evidence="3 8" id="KW-0378">Hydrolase</keyword>
<evidence type="ECO:0000256" key="4">
    <source>
        <dbReference type="ARBA" id="ARBA00022833"/>
    </source>
</evidence>
<feature type="active site" description="Proton donor" evidence="6">
    <location>
        <position position="346"/>
    </location>
</feature>
<dbReference type="Pfam" id="PF01435">
    <property type="entry name" value="Peptidase_M48"/>
    <property type="match status" value="1"/>
</dbReference>
<comment type="similarity">
    <text evidence="8">Belongs to the peptidase M48 family.</text>
</comment>
<name>A0A4Z0R7T3_9FIRM</name>
<feature type="transmembrane region" description="Helical" evidence="9">
    <location>
        <begin position="166"/>
        <end position="186"/>
    </location>
</feature>
<dbReference type="RefSeq" id="WP_135546545.1">
    <property type="nucleotide sequence ID" value="NZ_SPQQ01000003.1"/>
</dbReference>
<comment type="cofactor">
    <cofactor evidence="7 8">
        <name>Zn(2+)</name>
        <dbReference type="ChEBI" id="CHEBI:29105"/>
    </cofactor>
    <text evidence="7 8">Binds 1 zinc ion per subunit.</text>
</comment>
<sequence>MNYLWLGLIVLAGAFCALYLKSALYPGPINPSALRYFSTEQAHSARAYSFVPRVLFITSFMLQASVLSWLVFSRKGATIARRVEVRCGHYWRSILMYFFLLWLFLRLLRLPFTLFGNYYWQQAWGFSTQTLAAWWLDYTKSAALDLFLATFGVLLFFAILKHWPKIWWVIGATLFAVWLVLQNFLWPVIVSPMFNHFEPAKNPAVISMVKDLANKAGIQVDEVLVMDASRRTTMANAYFMGLGTTKQIVIYDNLLENYPLDEVEAVLAHEMGHWQKGHIIQGLSLGVVGAFLSWGLLALYLSKLRPTAGHHRLQLWASVQLFLLLIMMVTNPIQNYISREMEKQADQVSLELTGDSAAVVRLQINLAAKNLSDVSPPGFIVWFGYTHPPVLSRIEAMGDY</sequence>
<dbReference type="CDD" id="cd07343">
    <property type="entry name" value="M48A_Zmpste24p_like"/>
    <property type="match status" value="1"/>
</dbReference>
<dbReference type="AlphaFoldDB" id="A0A4Z0R7T3"/>
<feature type="domain" description="CAAX prenyl protease 1 N-terminal" evidence="11">
    <location>
        <begin position="37"/>
        <end position="195"/>
    </location>
</feature>
<feature type="transmembrane region" description="Helical" evidence="9">
    <location>
        <begin position="313"/>
        <end position="333"/>
    </location>
</feature>
<accession>A0A4Z0R7T3</accession>
<comment type="caution">
    <text evidence="12">The sequence shown here is derived from an EMBL/GenBank/DDBJ whole genome shotgun (WGS) entry which is preliminary data.</text>
</comment>
<dbReference type="PANTHER" id="PTHR10120">
    <property type="entry name" value="CAAX PRENYL PROTEASE 1"/>
    <property type="match status" value="1"/>
</dbReference>
<evidence type="ECO:0000256" key="6">
    <source>
        <dbReference type="PIRSR" id="PIRSR627057-1"/>
    </source>
</evidence>
<dbReference type="InterPro" id="IPR032456">
    <property type="entry name" value="Peptidase_M48_N"/>
</dbReference>
<dbReference type="Proteomes" id="UP000298460">
    <property type="component" value="Unassembled WGS sequence"/>
</dbReference>
<evidence type="ECO:0000256" key="8">
    <source>
        <dbReference type="RuleBase" id="RU003983"/>
    </source>
</evidence>
<dbReference type="GO" id="GO:0004222">
    <property type="term" value="F:metalloendopeptidase activity"/>
    <property type="evidence" value="ECO:0007669"/>
    <property type="project" value="InterPro"/>
</dbReference>
<protein>
    <submittedName>
        <fullName evidence="12">M48 family peptidase</fullName>
    </submittedName>
</protein>
<keyword evidence="9" id="KW-0812">Transmembrane</keyword>
<keyword evidence="13" id="KW-1185">Reference proteome</keyword>
<keyword evidence="2 7" id="KW-0479">Metal-binding</keyword>
<feature type="binding site" evidence="7">
    <location>
        <position position="269"/>
    </location>
    <ligand>
        <name>Zn(2+)</name>
        <dbReference type="ChEBI" id="CHEBI:29105"/>
        <note>catalytic</note>
    </ligand>
</feature>
<feature type="transmembrane region" description="Helical" evidence="9">
    <location>
        <begin position="279"/>
        <end position="301"/>
    </location>
</feature>
<keyword evidence="4 7" id="KW-0862">Zinc</keyword>
<evidence type="ECO:0000313" key="12">
    <source>
        <dbReference type="EMBL" id="TGE38465.1"/>
    </source>
</evidence>
<gene>
    <name evidence="12" type="ORF">E4K67_11035</name>
</gene>
<evidence type="ECO:0000256" key="2">
    <source>
        <dbReference type="ARBA" id="ARBA00022723"/>
    </source>
</evidence>
<dbReference type="Gene3D" id="3.30.2010.10">
    <property type="entry name" value="Metalloproteases ('zincins'), catalytic domain"/>
    <property type="match status" value="1"/>
</dbReference>
<evidence type="ECO:0000256" key="5">
    <source>
        <dbReference type="ARBA" id="ARBA00023049"/>
    </source>
</evidence>
<keyword evidence="1 8" id="KW-0645">Protease</keyword>
<dbReference type="Pfam" id="PF16491">
    <property type="entry name" value="Peptidase_M48_N"/>
    <property type="match status" value="1"/>
</dbReference>
<feature type="transmembrane region" description="Helical" evidence="9">
    <location>
        <begin position="93"/>
        <end position="112"/>
    </location>
</feature>
<dbReference type="OrthoDB" id="9781930at2"/>